<name>A0AAV8UXF9_9RHOD</name>
<keyword evidence="2" id="KW-1185">Reference proteome</keyword>
<organism evidence="1 2">
    <name type="scientific">Rhodosorus marinus</name>
    <dbReference type="NCBI Taxonomy" id="101924"/>
    <lineage>
        <taxon>Eukaryota</taxon>
        <taxon>Rhodophyta</taxon>
        <taxon>Stylonematophyceae</taxon>
        <taxon>Stylonematales</taxon>
        <taxon>Stylonemataceae</taxon>
        <taxon>Rhodosorus</taxon>
    </lineage>
</organism>
<evidence type="ECO:0000313" key="1">
    <source>
        <dbReference type="EMBL" id="KAJ8906286.1"/>
    </source>
</evidence>
<sequence>MAAPDSKDIDRAIELIKAHFPVKALGEVRDLLGVRLSYDRELGVLKLSQPGLSQRVYNEAGVGRFVSTPLDAGSVVGADDGKEIRQAGQYRALVGKVMYLATMTRPDLSYAVRYLAQSSASPTQRRWKSLMHLCRYIGATANAELTYRTTSTPEVVSYSDASFGHEQGRTSVTGYTTLYGGNLISWGSKKQSIVAQSTCEAELIAANEGGRFSVWADNLLHELGEVTEAPLMKVDNSGVLALVTTKGVTPRTKHLEIKQLWLQDQIQRGSVRIEYCPTEYMIADHLTKTVTGKRLRELTKLCGLELVGSA</sequence>
<dbReference type="Proteomes" id="UP001157974">
    <property type="component" value="Unassembled WGS sequence"/>
</dbReference>
<protein>
    <recommendedName>
        <fullName evidence="3">Reverse transcriptase Ty1/copia-type domain-containing protein</fullName>
    </recommendedName>
</protein>
<proteinExistence type="predicted"/>
<gene>
    <name evidence="1" type="ORF">NDN08_002779</name>
</gene>
<dbReference type="PANTHER" id="PTHR11439">
    <property type="entry name" value="GAG-POL-RELATED RETROTRANSPOSON"/>
    <property type="match status" value="1"/>
</dbReference>
<evidence type="ECO:0000313" key="2">
    <source>
        <dbReference type="Proteomes" id="UP001157974"/>
    </source>
</evidence>
<dbReference type="CDD" id="cd09272">
    <property type="entry name" value="RNase_HI_RT_Ty1"/>
    <property type="match status" value="1"/>
</dbReference>
<dbReference type="AlphaFoldDB" id="A0AAV8UXF9"/>
<dbReference type="EMBL" id="JAMWBK010000003">
    <property type="protein sequence ID" value="KAJ8906286.1"/>
    <property type="molecule type" value="Genomic_DNA"/>
</dbReference>
<comment type="caution">
    <text evidence="1">The sequence shown here is derived from an EMBL/GenBank/DDBJ whole genome shotgun (WGS) entry which is preliminary data.</text>
</comment>
<evidence type="ECO:0008006" key="3">
    <source>
        <dbReference type="Google" id="ProtNLM"/>
    </source>
</evidence>
<dbReference type="PANTHER" id="PTHR11439:SF483">
    <property type="entry name" value="PEPTIDE SYNTHASE GLIP-LIKE, PUTATIVE (AFU_ORTHOLOGUE AFUA_3G12920)-RELATED"/>
    <property type="match status" value="1"/>
</dbReference>
<accession>A0AAV8UXF9</accession>
<reference evidence="1 2" key="1">
    <citation type="journal article" date="2023" name="Nat. Commun.">
        <title>Origin of minicircular mitochondrial genomes in red algae.</title>
        <authorList>
            <person name="Lee Y."/>
            <person name="Cho C.H."/>
            <person name="Lee Y.M."/>
            <person name="Park S.I."/>
            <person name="Yang J.H."/>
            <person name="West J.A."/>
            <person name="Bhattacharya D."/>
            <person name="Yoon H.S."/>
        </authorList>
    </citation>
    <scope>NUCLEOTIDE SEQUENCE [LARGE SCALE GENOMIC DNA]</scope>
    <source>
        <strain evidence="1 2">CCMP1338</strain>
        <tissue evidence="1">Whole cell</tissue>
    </source>
</reference>